<dbReference type="InterPro" id="IPR012902">
    <property type="entry name" value="N_methyl_site"/>
</dbReference>
<gene>
    <name evidence="2" type="ordered locus">swp_4633</name>
</gene>
<dbReference type="STRING" id="225849.swp_4633"/>
<evidence type="ECO:0000313" key="3">
    <source>
        <dbReference type="Proteomes" id="UP000000753"/>
    </source>
</evidence>
<feature type="transmembrane region" description="Helical" evidence="1">
    <location>
        <begin position="21"/>
        <end position="42"/>
    </location>
</feature>
<keyword evidence="3" id="KW-1185">Reference proteome</keyword>
<dbReference type="PROSITE" id="PS00409">
    <property type="entry name" value="PROKAR_NTER_METHYL"/>
    <property type="match status" value="1"/>
</dbReference>
<dbReference type="EMBL" id="CP000472">
    <property type="protein sequence ID" value="ACJ31271.1"/>
    <property type="molecule type" value="Genomic_DNA"/>
</dbReference>
<protein>
    <recommendedName>
        <fullName evidence="4">Prepilin-type N-terminal cleavage/methylation domain-containing protein</fullName>
    </recommendedName>
</protein>
<proteinExistence type="predicted"/>
<reference evidence="2 3" key="1">
    <citation type="journal article" date="2008" name="PLoS ONE">
        <title>Environmental adaptation: genomic analysis of the piezotolerant and psychrotolerant deep-sea iron reducing bacterium Shewanella piezotolerans WP3.</title>
        <authorList>
            <person name="Wang F."/>
            <person name="Wang J."/>
            <person name="Jian H."/>
            <person name="Zhang B."/>
            <person name="Li S."/>
            <person name="Wang F."/>
            <person name="Zeng X."/>
            <person name="Gao L."/>
            <person name="Bartlett D.H."/>
            <person name="Yu J."/>
            <person name="Hu S."/>
            <person name="Xiao X."/>
        </authorList>
    </citation>
    <scope>NUCLEOTIDE SEQUENCE [LARGE SCALE GENOMIC DNA]</scope>
    <source>
        <strain evidence="3">WP3 / JCM 13877</strain>
    </source>
</reference>
<keyword evidence="1" id="KW-0472">Membrane</keyword>
<accession>B8CTM7</accession>
<evidence type="ECO:0000256" key="1">
    <source>
        <dbReference type="SAM" id="Phobius"/>
    </source>
</evidence>
<name>B8CTM7_SHEPW</name>
<evidence type="ECO:0000313" key="2">
    <source>
        <dbReference type="EMBL" id="ACJ31271.1"/>
    </source>
</evidence>
<dbReference type="NCBIfam" id="TIGR02532">
    <property type="entry name" value="IV_pilin_GFxxxE"/>
    <property type="match status" value="1"/>
</dbReference>
<evidence type="ECO:0008006" key="4">
    <source>
        <dbReference type="Google" id="ProtNLM"/>
    </source>
</evidence>
<organism evidence="2 3">
    <name type="scientific">Shewanella piezotolerans (strain WP3 / JCM 13877)</name>
    <dbReference type="NCBI Taxonomy" id="225849"/>
    <lineage>
        <taxon>Bacteria</taxon>
        <taxon>Pseudomonadati</taxon>
        <taxon>Pseudomonadota</taxon>
        <taxon>Gammaproteobacteria</taxon>
        <taxon>Alteromonadales</taxon>
        <taxon>Shewanellaceae</taxon>
        <taxon>Shewanella</taxon>
    </lineage>
</organism>
<dbReference type="RefSeq" id="WP_020914601.1">
    <property type="nucleotide sequence ID" value="NC_011566.1"/>
</dbReference>
<keyword evidence="1" id="KW-0812">Transmembrane</keyword>
<dbReference type="OrthoDB" id="5587015at2"/>
<dbReference type="KEGG" id="swp:swp_4633"/>
<dbReference type="AlphaFoldDB" id="B8CTM7"/>
<dbReference type="Pfam" id="PF07963">
    <property type="entry name" value="N_methyl"/>
    <property type="match status" value="1"/>
</dbReference>
<dbReference type="eggNOG" id="COG4966">
    <property type="taxonomic scope" value="Bacteria"/>
</dbReference>
<sequence length="184" mass="19907">MLILTPTLMKQAVKGFSLIEVMVALVISTALVLGVFGVYSSISTTILTSKSLETTQEVVRFSVQVFSRSLKQTEMEPSIVSHGSSLVVEQVANVKACDGSIPDKPYKETYVVVSPLLQCTLTIDGAVSAPKTILNGITAIEFHREDDLMRILVSPSFLPESFIGGQVRIDIALTRIILSKAFSS</sequence>
<keyword evidence="1" id="KW-1133">Transmembrane helix</keyword>
<dbReference type="Proteomes" id="UP000000753">
    <property type="component" value="Chromosome"/>
</dbReference>
<dbReference type="HOGENOM" id="CLU_126010_0_0_6"/>